<name>A0ACD5T7U4_AVESA</name>
<sequence>MFQQQRRSPTSKPPIPSLPSETPLVHGSSARRGPMPFCCMPARTLRARQAVNVPAYASESKIGTHHPKPSKLQINSRNHHHIAIRNWEQRGKKKMAVISQRWTKVRTLGRGASGAEVFLAADDKSGELFAVKSACASGAAALRREQAIMSSLRSPRVVSCVGGSAARDGSYQLYLEFAPGGSLADEVAKAGQLEELRVRGYAADMAAGLTYLHGESVVHGDVKARNVVLGADGRAKLADFGCARKSTAGQKIIGGTPAFMAPEVARGEEQGPAADVWALGCTILEMATGRAPWSGMDGDVLAAMHNIGFTNALPEVPQWLSAEAKDFLGRCLIREPTERCTAAQLLEHPFLASSVVFDTKPESVDKWVSPKSTLDAALWESESETDEAYDEVSHSSTAERIKALACHCSALPDWDSDEGWIDVLSTTTDAVTVPAKDMAARDDGITREEQIAEPVGVLGITMDSSDSSVLNVVDGGEADGDYSVRHQLVCQELLPCKLLLLLVRVCNRSVNETEFVLAQTLCLALLLCFSPRDCSMKKDRYARGRDSDAGKSSVTS</sequence>
<organism evidence="1 2">
    <name type="scientific">Avena sativa</name>
    <name type="common">Oat</name>
    <dbReference type="NCBI Taxonomy" id="4498"/>
    <lineage>
        <taxon>Eukaryota</taxon>
        <taxon>Viridiplantae</taxon>
        <taxon>Streptophyta</taxon>
        <taxon>Embryophyta</taxon>
        <taxon>Tracheophyta</taxon>
        <taxon>Spermatophyta</taxon>
        <taxon>Magnoliopsida</taxon>
        <taxon>Liliopsida</taxon>
        <taxon>Poales</taxon>
        <taxon>Poaceae</taxon>
        <taxon>BOP clade</taxon>
        <taxon>Pooideae</taxon>
        <taxon>Poodae</taxon>
        <taxon>Poeae</taxon>
        <taxon>Poeae Chloroplast Group 1 (Aveneae type)</taxon>
        <taxon>Aveninae</taxon>
        <taxon>Avena</taxon>
    </lineage>
</organism>
<reference evidence="1" key="2">
    <citation type="submission" date="2025-09" db="UniProtKB">
        <authorList>
            <consortium name="EnsemblPlants"/>
        </authorList>
    </citation>
    <scope>IDENTIFICATION</scope>
</reference>
<evidence type="ECO:0000313" key="1">
    <source>
        <dbReference type="EnsemblPlants" id="AVESA.00010b.r2.1AG0006810.1.CDS"/>
    </source>
</evidence>
<dbReference type="EnsemblPlants" id="AVESA.00010b.r2.1AG0006810.1">
    <property type="protein sequence ID" value="AVESA.00010b.r2.1AG0006810.1.CDS"/>
    <property type="gene ID" value="AVESA.00010b.r2.1AG0006810"/>
</dbReference>
<accession>A0ACD5T7U4</accession>
<keyword evidence="2" id="KW-1185">Reference proteome</keyword>
<reference evidence="1" key="1">
    <citation type="submission" date="2021-05" db="EMBL/GenBank/DDBJ databases">
        <authorList>
            <person name="Scholz U."/>
            <person name="Mascher M."/>
            <person name="Fiebig A."/>
        </authorList>
    </citation>
    <scope>NUCLEOTIDE SEQUENCE [LARGE SCALE GENOMIC DNA]</scope>
</reference>
<dbReference type="Proteomes" id="UP001732700">
    <property type="component" value="Chromosome 1A"/>
</dbReference>
<proteinExistence type="predicted"/>
<protein>
    <submittedName>
        <fullName evidence="1">Uncharacterized protein</fullName>
    </submittedName>
</protein>
<evidence type="ECO:0000313" key="2">
    <source>
        <dbReference type="Proteomes" id="UP001732700"/>
    </source>
</evidence>